<organism evidence="2 3">
    <name type="scientific">Candidatus Terrybacteria bacterium RIFCSPHIGHO2_01_FULL_43_35</name>
    <dbReference type="NCBI Taxonomy" id="1802361"/>
    <lineage>
        <taxon>Bacteria</taxon>
        <taxon>Candidatus Terryibacteriota</taxon>
    </lineage>
</organism>
<evidence type="ECO:0000256" key="1">
    <source>
        <dbReference type="SAM" id="MobiDB-lite"/>
    </source>
</evidence>
<comment type="caution">
    <text evidence="2">The sequence shown here is derived from an EMBL/GenBank/DDBJ whole genome shotgun (WGS) entry which is preliminary data.</text>
</comment>
<name>A0A1G2PBZ3_9BACT</name>
<reference evidence="2 3" key="1">
    <citation type="journal article" date="2016" name="Nat. Commun.">
        <title>Thousands of microbial genomes shed light on interconnected biogeochemical processes in an aquifer system.</title>
        <authorList>
            <person name="Anantharaman K."/>
            <person name="Brown C.T."/>
            <person name="Hug L.A."/>
            <person name="Sharon I."/>
            <person name="Castelle C.J."/>
            <person name="Probst A.J."/>
            <person name="Thomas B.C."/>
            <person name="Singh A."/>
            <person name="Wilkins M.J."/>
            <person name="Karaoz U."/>
            <person name="Brodie E.L."/>
            <person name="Williams K.H."/>
            <person name="Hubbard S.S."/>
            <person name="Banfield J.F."/>
        </authorList>
    </citation>
    <scope>NUCLEOTIDE SEQUENCE [LARGE SCALE GENOMIC DNA]</scope>
</reference>
<evidence type="ECO:0000313" key="3">
    <source>
        <dbReference type="Proteomes" id="UP000178869"/>
    </source>
</evidence>
<evidence type="ECO:0000313" key="2">
    <source>
        <dbReference type="EMBL" id="OHA45866.1"/>
    </source>
</evidence>
<gene>
    <name evidence="2" type="ORF">A2828_01175</name>
</gene>
<dbReference type="Proteomes" id="UP000178869">
    <property type="component" value="Unassembled WGS sequence"/>
</dbReference>
<proteinExistence type="predicted"/>
<protein>
    <submittedName>
        <fullName evidence="2">Uncharacterized protein</fullName>
    </submittedName>
</protein>
<sequence length="146" mass="16605">MLNPEQGGPSPEEMGLDKWGAPLKPERKLQVDKEHLTEILHRGSYKGGRGTSHFYQNENGQKARLARSELRAAEKLVVPEGRTAEQHEQTLVKDFKERIKNSTSLDELLQTIESVLPELKHLVDNSQYKVLKEGVEREDDAKKYTG</sequence>
<accession>A0A1G2PBZ3</accession>
<dbReference type="AlphaFoldDB" id="A0A1G2PBZ3"/>
<feature type="region of interest" description="Disordered" evidence="1">
    <location>
        <begin position="1"/>
        <end position="22"/>
    </location>
</feature>
<dbReference type="EMBL" id="MHSR01000025">
    <property type="protein sequence ID" value="OHA45866.1"/>
    <property type="molecule type" value="Genomic_DNA"/>
</dbReference>